<name>A0A2S9GT69_9BURK</name>
<dbReference type="Pfam" id="PF09286">
    <property type="entry name" value="Pro-kuma_activ"/>
    <property type="match status" value="1"/>
</dbReference>
<feature type="chain" id="PRO_5016273887" evidence="9">
    <location>
        <begin position="29"/>
        <end position="619"/>
    </location>
</feature>
<dbReference type="OrthoDB" id="9002785at2"/>
<evidence type="ECO:0000256" key="4">
    <source>
        <dbReference type="ARBA" id="ARBA00022801"/>
    </source>
</evidence>
<dbReference type="EMBL" id="PUGF01000033">
    <property type="protein sequence ID" value="PRC90905.1"/>
    <property type="molecule type" value="Genomic_DNA"/>
</dbReference>
<feature type="active site" description="Charge relay system" evidence="8">
    <location>
        <position position="288"/>
    </location>
</feature>
<dbReference type="CDD" id="cd11377">
    <property type="entry name" value="Pro-peptidase_S53"/>
    <property type="match status" value="1"/>
</dbReference>
<dbReference type="PANTHER" id="PTHR14218:SF15">
    <property type="entry name" value="TRIPEPTIDYL-PEPTIDASE 1"/>
    <property type="match status" value="1"/>
</dbReference>
<evidence type="ECO:0000256" key="8">
    <source>
        <dbReference type="PROSITE-ProRule" id="PRU01032"/>
    </source>
</evidence>
<evidence type="ECO:0000256" key="2">
    <source>
        <dbReference type="ARBA" id="ARBA00022670"/>
    </source>
</evidence>
<reference evidence="11 12" key="1">
    <citation type="submission" date="2018-02" db="EMBL/GenBank/DDBJ databases">
        <title>Solimicrobium silvestre gen. nov., sp. nov., isolated from alpine forest soil.</title>
        <authorList>
            <person name="Margesin R."/>
            <person name="Albuquerque L."/>
            <person name="Zhang D.-C."/>
            <person name="Froufe H.J.C."/>
            <person name="Severino R."/>
            <person name="Roxo I."/>
            <person name="Egas C."/>
            <person name="Da Costa M.S."/>
        </authorList>
    </citation>
    <scope>NUCLEOTIDE SEQUENCE [LARGE SCALE GENOMIC DNA]</scope>
    <source>
        <strain evidence="11 12">S20-91</strain>
    </source>
</reference>
<dbReference type="PANTHER" id="PTHR14218">
    <property type="entry name" value="PROTEASE S8 TRIPEPTIDYL PEPTIDASE I CLN2"/>
    <property type="match status" value="1"/>
</dbReference>
<dbReference type="InterPro" id="IPR030400">
    <property type="entry name" value="Sedolisin_dom"/>
</dbReference>
<evidence type="ECO:0000256" key="1">
    <source>
        <dbReference type="ARBA" id="ARBA00001913"/>
    </source>
</evidence>
<evidence type="ECO:0000313" key="12">
    <source>
        <dbReference type="Proteomes" id="UP000237839"/>
    </source>
</evidence>
<dbReference type="SUPFAM" id="SSF52743">
    <property type="entry name" value="Subtilisin-like"/>
    <property type="match status" value="1"/>
</dbReference>
<keyword evidence="9" id="KW-0732">Signal</keyword>
<dbReference type="GO" id="GO:0008240">
    <property type="term" value="F:tripeptidyl-peptidase activity"/>
    <property type="evidence" value="ECO:0007669"/>
    <property type="project" value="TreeGrafter"/>
</dbReference>
<evidence type="ECO:0000256" key="5">
    <source>
        <dbReference type="ARBA" id="ARBA00022825"/>
    </source>
</evidence>
<dbReference type="Pfam" id="PF00082">
    <property type="entry name" value="Peptidase_S8"/>
    <property type="match status" value="1"/>
</dbReference>
<keyword evidence="6" id="KW-0106">Calcium</keyword>
<evidence type="ECO:0000313" key="11">
    <source>
        <dbReference type="EMBL" id="PRC90905.1"/>
    </source>
</evidence>
<protein>
    <submittedName>
        <fullName evidence="11">Pro-kumamolisin, activation domain</fullName>
    </submittedName>
</protein>
<evidence type="ECO:0000256" key="3">
    <source>
        <dbReference type="ARBA" id="ARBA00022723"/>
    </source>
</evidence>
<organism evidence="11 12">
    <name type="scientific">Solimicrobium silvestre</name>
    <dbReference type="NCBI Taxonomy" id="2099400"/>
    <lineage>
        <taxon>Bacteria</taxon>
        <taxon>Pseudomonadati</taxon>
        <taxon>Pseudomonadota</taxon>
        <taxon>Betaproteobacteria</taxon>
        <taxon>Burkholderiales</taxon>
        <taxon>Oxalobacteraceae</taxon>
        <taxon>Solimicrobium</taxon>
    </lineage>
</organism>
<keyword evidence="3" id="KW-0479">Metal-binding</keyword>
<evidence type="ECO:0000256" key="6">
    <source>
        <dbReference type="ARBA" id="ARBA00022837"/>
    </source>
</evidence>
<dbReference type="InterPro" id="IPR000209">
    <property type="entry name" value="Peptidase_S8/S53_dom"/>
</dbReference>
<feature type="active site" description="Charge relay system" evidence="8">
    <location>
        <position position="284"/>
    </location>
</feature>
<dbReference type="RefSeq" id="WP_105534126.1">
    <property type="nucleotide sequence ID" value="NZ_PUGF01000033.1"/>
</dbReference>
<comment type="cofactor">
    <cofactor evidence="1">
        <name>Ca(2+)</name>
        <dbReference type="ChEBI" id="CHEBI:29108"/>
    </cofactor>
</comment>
<dbReference type="AlphaFoldDB" id="A0A2S9GT69"/>
<keyword evidence="2 8" id="KW-0645">Protease</keyword>
<comment type="caution">
    <text evidence="11">The sequence shown here is derived from an EMBL/GenBank/DDBJ whole genome shotgun (WGS) entry which is preliminary data.</text>
</comment>
<dbReference type="InterPro" id="IPR036852">
    <property type="entry name" value="Peptidase_S8/S53_dom_sf"/>
</dbReference>
<dbReference type="GO" id="GO:0006508">
    <property type="term" value="P:proteolysis"/>
    <property type="evidence" value="ECO:0007669"/>
    <property type="project" value="UniProtKB-KW"/>
</dbReference>
<keyword evidence="4 8" id="KW-0378">Hydrolase</keyword>
<keyword evidence="7" id="KW-0865">Zymogen</keyword>
<feature type="signal peptide" evidence="9">
    <location>
        <begin position="1"/>
        <end position="28"/>
    </location>
</feature>
<evidence type="ECO:0000256" key="9">
    <source>
        <dbReference type="SAM" id="SignalP"/>
    </source>
</evidence>
<keyword evidence="5 8" id="KW-0720">Serine protease</keyword>
<dbReference type="CDD" id="cd04056">
    <property type="entry name" value="Peptidases_S53"/>
    <property type="match status" value="1"/>
</dbReference>
<sequence length="619" mass="65698">MKLRTKPLAALVSGLFVGALWSSSGAFAATVSATAQDLGATAPTQTQTVSIVLQLRNVDHLTDFIAATVNPNSNRYHQFLSVDDFARHYAPTDADIGRVTAALNQLGIQVNEVYKNHMIIRATGTTAQLNQFFNTEVHNYKENTTLYSKPNRKVSIPDSVADVVLTVTGLDTKPKAHPMSRNLAKATGGALSINANSVKLLNGVTTANAPGLFTVADVASLYNINPLYEHHILGQGRAVGIATLATFTPSDAYTYWQSVGLKVSPNKIVQVHVDGGAGTNGSGETTLDVEQSGGLAPASKVFVYDAPNTDAGFIDVFFKAASDNIVDTLSTSWGEPEIAQDSDVLAGQHQAFLELAAQGITMFAAAGDEGAYDINDNQGPYAYPGCSQLLSVDSPASDPFVVAAGGLTLAGVQTFPNASITVPKDRPWAWDYLQNYIETYYGSAVYYADVFPVGGGGGVSVNYPLPRYQKYISGTQVSAANQSLICQSPTGPQDLVDLPAGYVGRNVPDLSLNADPDTGYALYVGGAWQYGWGGTSFVAPQLNGITALLSQFSGTRLGHLNPQLYALLQQYGYSHNSPFRAITSGDNEYWQATHSYNPASGIGALDVTNLARTLSGWGY</sequence>
<dbReference type="GO" id="GO:0004252">
    <property type="term" value="F:serine-type endopeptidase activity"/>
    <property type="evidence" value="ECO:0007669"/>
    <property type="project" value="UniProtKB-UniRule"/>
</dbReference>
<gene>
    <name evidence="11" type="ORF">S2091_4398</name>
</gene>
<dbReference type="PROSITE" id="PS51695">
    <property type="entry name" value="SEDOLISIN"/>
    <property type="match status" value="1"/>
</dbReference>
<dbReference type="GO" id="GO:0046872">
    <property type="term" value="F:metal ion binding"/>
    <property type="evidence" value="ECO:0007669"/>
    <property type="project" value="UniProtKB-KW"/>
</dbReference>
<dbReference type="InterPro" id="IPR015366">
    <property type="entry name" value="S53_propep"/>
</dbReference>
<accession>A0A2S9GT69</accession>
<dbReference type="Gene3D" id="3.40.50.200">
    <property type="entry name" value="Peptidase S8/S53 domain"/>
    <property type="match status" value="1"/>
</dbReference>
<evidence type="ECO:0000259" key="10">
    <source>
        <dbReference type="PROSITE" id="PS51695"/>
    </source>
</evidence>
<feature type="active site" description="Charge relay system" evidence="8">
    <location>
        <position position="536"/>
    </location>
</feature>
<dbReference type="SUPFAM" id="SSF54897">
    <property type="entry name" value="Protease propeptides/inhibitors"/>
    <property type="match status" value="1"/>
</dbReference>
<dbReference type="Proteomes" id="UP000237839">
    <property type="component" value="Unassembled WGS sequence"/>
</dbReference>
<dbReference type="InterPro" id="IPR050819">
    <property type="entry name" value="Tripeptidyl-peptidase_I"/>
</dbReference>
<comment type="caution">
    <text evidence="8">Lacks conserved residue(s) required for the propagation of feature annotation.</text>
</comment>
<feature type="domain" description="Peptidase S53" evidence="10">
    <location>
        <begin position="212"/>
        <end position="617"/>
    </location>
</feature>
<dbReference type="SMART" id="SM00944">
    <property type="entry name" value="Pro-kuma_activ"/>
    <property type="match status" value="1"/>
</dbReference>
<evidence type="ECO:0000256" key="7">
    <source>
        <dbReference type="ARBA" id="ARBA00023145"/>
    </source>
</evidence>
<proteinExistence type="predicted"/>
<keyword evidence="12" id="KW-1185">Reference proteome</keyword>